<dbReference type="InterPro" id="IPR002734">
    <property type="entry name" value="RibDG_C"/>
</dbReference>
<comment type="caution">
    <text evidence="2">The sequence shown here is derived from an EMBL/GenBank/DDBJ whole genome shotgun (WGS) entry which is preliminary data.</text>
</comment>
<sequence length="176" mass="19675">MRRTIYYTGTTLDGFIATPDHSLDWLVTRDNDPNGPMGYTAFVENVGAIVMGSNTYQWLLDHHGDEPWMYQAPSWVLTHRDFLPRADADLRFTQESVPALHKQMADIAGDRDIWVVGGGGLAAQFAEHGLLDEVWVSIAPVTIGAGAPLLPRHVELRPLEMDRNGEFACLRFEVVK</sequence>
<dbReference type="PANTHER" id="PTHR38011">
    <property type="entry name" value="DIHYDROFOLATE REDUCTASE FAMILY PROTEIN (AFU_ORTHOLOGUE AFUA_8G06820)"/>
    <property type="match status" value="1"/>
</dbReference>
<evidence type="ECO:0000313" key="2">
    <source>
        <dbReference type="EMBL" id="RDI62907.1"/>
    </source>
</evidence>
<dbReference type="Pfam" id="PF01872">
    <property type="entry name" value="RibD_C"/>
    <property type="match status" value="1"/>
</dbReference>
<accession>A0A370HWL9</accession>
<name>A0A370HWL9_9NOCA</name>
<protein>
    <submittedName>
        <fullName evidence="2">Dihydrofolate reductase</fullName>
    </submittedName>
</protein>
<dbReference type="AlphaFoldDB" id="A0A370HWL9"/>
<dbReference type="Proteomes" id="UP000254869">
    <property type="component" value="Unassembled WGS sequence"/>
</dbReference>
<dbReference type="RefSeq" id="WP_068005566.1">
    <property type="nucleotide sequence ID" value="NZ_QQBC01000012.1"/>
</dbReference>
<dbReference type="InterPro" id="IPR050765">
    <property type="entry name" value="Riboflavin_Biosynth_HTPR"/>
</dbReference>
<feature type="domain" description="Bacterial bifunctional deaminase-reductase C-terminal" evidence="1">
    <location>
        <begin position="8"/>
        <end position="155"/>
    </location>
</feature>
<proteinExistence type="predicted"/>
<organism evidence="2 3">
    <name type="scientific">Nocardia pseudobrasiliensis</name>
    <dbReference type="NCBI Taxonomy" id="45979"/>
    <lineage>
        <taxon>Bacteria</taxon>
        <taxon>Bacillati</taxon>
        <taxon>Actinomycetota</taxon>
        <taxon>Actinomycetes</taxon>
        <taxon>Mycobacteriales</taxon>
        <taxon>Nocardiaceae</taxon>
        <taxon>Nocardia</taxon>
    </lineage>
</organism>
<dbReference type="Gene3D" id="3.40.430.10">
    <property type="entry name" value="Dihydrofolate Reductase, subunit A"/>
    <property type="match status" value="1"/>
</dbReference>
<dbReference type="GO" id="GO:0009231">
    <property type="term" value="P:riboflavin biosynthetic process"/>
    <property type="evidence" value="ECO:0007669"/>
    <property type="project" value="InterPro"/>
</dbReference>
<dbReference type="EMBL" id="QQBC01000012">
    <property type="protein sequence ID" value="RDI62907.1"/>
    <property type="molecule type" value="Genomic_DNA"/>
</dbReference>
<dbReference type="SUPFAM" id="SSF53597">
    <property type="entry name" value="Dihydrofolate reductase-like"/>
    <property type="match status" value="1"/>
</dbReference>
<keyword evidence="3" id="KW-1185">Reference proteome</keyword>
<dbReference type="STRING" id="1210086.GCA_001613105_06346"/>
<evidence type="ECO:0000259" key="1">
    <source>
        <dbReference type="Pfam" id="PF01872"/>
    </source>
</evidence>
<dbReference type="GO" id="GO:0008703">
    <property type="term" value="F:5-amino-6-(5-phosphoribosylamino)uracil reductase activity"/>
    <property type="evidence" value="ECO:0007669"/>
    <property type="project" value="InterPro"/>
</dbReference>
<reference evidence="2 3" key="1">
    <citation type="submission" date="2018-07" db="EMBL/GenBank/DDBJ databases">
        <title>Genomic Encyclopedia of Type Strains, Phase IV (KMG-IV): sequencing the most valuable type-strain genomes for metagenomic binning, comparative biology and taxonomic classification.</title>
        <authorList>
            <person name="Goeker M."/>
        </authorList>
    </citation>
    <scope>NUCLEOTIDE SEQUENCE [LARGE SCALE GENOMIC DNA]</scope>
    <source>
        <strain evidence="2 3">DSM 44290</strain>
    </source>
</reference>
<evidence type="ECO:0000313" key="3">
    <source>
        <dbReference type="Proteomes" id="UP000254869"/>
    </source>
</evidence>
<gene>
    <name evidence="2" type="ORF">DFR76_112226</name>
</gene>
<dbReference type="InterPro" id="IPR024072">
    <property type="entry name" value="DHFR-like_dom_sf"/>
</dbReference>
<dbReference type="PANTHER" id="PTHR38011:SF11">
    <property type="entry name" value="2,5-DIAMINO-6-RIBOSYLAMINO-4(3H)-PYRIMIDINONE 5'-PHOSPHATE REDUCTASE"/>
    <property type="match status" value="1"/>
</dbReference>